<comment type="catalytic activity">
    <reaction evidence="1">
        <text>ATP + protein L-histidine = ADP + protein N-phospho-L-histidine.</text>
        <dbReference type="EC" id="2.7.13.3"/>
    </reaction>
</comment>
<evidence type="ECO:0000256" key="3">
    <source>
        <dbReference type="ARBA" id="ARBA00022553"/>
    </source>
</evidence>
<dbReference type="GO" id="GO:0000155">
    <property type="term" value="F:phosphorelay sensor kinase activity"/>
    <property type="evidence" value="ECO:0007669"/>
    <property type="project" value="InterPro"/>
</dbReference>
<protein>
    <recommendedName>
        <fullName evidence="2">histidine kinase</fullName>
        <ecNumber evidence="2">2.7.13.3</ecNumber>
    </recommendedName>
</protein>
<feature type="transmembrane region" description="Helical" evidence="7">
    <location>
        <begin position="327"/>
        <end position="349"/>
    </location>
</feature>
<evidence type="ECO:0000313" key="10">
    <source>
        <dbReference type="Proteomes" id="UP000283850"/>
    </source>
</evidence>
<dbReference type="InterPro" id="IPR003594">
    <property type="entry name" value="HATPase_dom"/>
</dbReference>
<dbReference type="InterPro" id="IPR003661">
    <property type="entry name" value="HisK_dim/P_dom"/>
</dbReference>
<organism evidence="9 10">
    <name type="scientific">Bacteroides intestinalis</name>
    <dbReference type="NCBI Taxonomy" id="329854"/>
    <lineage>
        <taxon>Bacteria</taxon>
        <taxon>Pseudomonadati</taxon>
        <taxon>Bacteroidota</taxon>
        <taxon>Bacteroidia</taxon>
        <taxon>Bacteroidales</taxon>
        <taxon>Bacteroidaceae</taxon>
        <taxon>Bacteroides</taxon>
    </lineage>
</organism>
<evidence type="ECO:0000256" key="7">
    <source>
        <dbReference type="SAM" id="Phobius"/>
    </source>
</evidence>
<dbReference type="Pfam" id="PF02518">
    <property type="entry name" value="HATPase_c"/>
    <property type="match status" value="1"/>
</dbReference>
<dbReference type="PANTHER" id="PTHR43711">
    <property type="entry name" value="TWO-COMPONENT HISTIDINE KINASE"/>
    <property type="match status" value="1"/>
</dbReference>
<evidence type="ECO:0000256" key="2">
    <source>
        <dbReference type="ARBA" id="ARBA00012438"/>
    </source>
</evidence>
<sequence>MLFYSTSYIQSANLDLVDERIHLMEYLMDNNLAYSQEVRLHDIIQWEDELVDVFRNKEDYKHMFLMQQMAAYALVSDGHINEALEKANAMLQQATLMKYDIGIAISHYAIGDIYLNANMTNEAIEEYEIAMQKLYKIADSEKLQEKVLIQLIPTLIRLGRLNEAKDYLEQIEQVKDYRHSRFIENIFQAYYYLHTNNLEQAREYIQEAEEWYEYYPFFFHSSILKYIQAEYAKQVEDDEQAIKLYNELTVSTSSANVYNRYLKMKNSLARLYTKRGRAKEACEIFQDINAARDSINARNYSSQINLLRTIYQVDRLEMDNQNERNRLLFYSIMGCILILSISIASVLYIRKINKRLIASKLKLEKARQIAENSIRTKSVFLSNMSHEIRTPLNALSGFSAILTDANIDISTRQQCNEIIQQNSDLLLKLIDDVVDLSSLEIGKMQFLFANNNAVAICRNVVDTVEKIKQTSASVLFQTSLENLEIYTDEARLQQLLINLLINATKFTTEGSITLSLEKQSEEVALFAVSDTGCGIAPEKQGTIFNRFEKLNENAQGSGLGLSICQLIVERFGGKIWIDPEYKNGSRFLFTHPIVSTSRKEVSE</sequence>
<evidence type="ECO:0000256" key="4">
    <source>
        <dbReference type="ARBA" id="ARBA00022679"/>
    </source>
</evidence>
<keyword evidence="3" id="KW-0597">Phosphoprotein</keyword>
<dbReference type="AlphaFoldDB" id="A0A412YFN8"/>
<dbReference type="EMBL" id="QRZF01000003">
    <property type="protein sequence ID" value="RGV56287.1"/>
    <property type="molecule type" value="Genomic_DNA"/>
</dbReference>
<accession>A0A412YFN8</accession>
<dbReference type="PANTHER" id="PTHR43711:SF26">
    <property type="entry name" value="SENSOR HISTIDINE KINASE RCSC"/>
    <property type="match status" value="1"/>
</dbReference>
<evidence type="ECO:0000259" key="8">
    <source>
        <dbReference type="PROSITE" id="PS50109"/>
    </source>
</evidence>
<dbReference type="Gene3D" id="1.10.287.130">
    <property type="match status" value="1"/>
</dbReference>
<dbReference type="InterPro" id="IPR036890">
    <property type="entry name" value="HATPase_C_sf"/>
</dbReference>
<dbReference type="SMART" id="SM00388">
    <property type="entry name" value="HisKA"/>
    <property type="match status" value="1"/>
</dbReference>
<dbReference type="RefSeq" id="WP_118420978.1">
    <property type="nucleotide sequence ID" value="NZ_QRZF01000003.1"/>
</dbReference>
<evidence type="ECO:0000313" key="9">
    <source>
        <dbReference type="EMBL" id="RGV56287.1"/>
    </source>
</evidence>
<name>A0A412YFN8_9BACE</name>
<dbReference type="InterPro" id="IPR011990">
    <property type="entry name" value="TPR-like_helical_dom_sf"/>
</dbReference>
<dbReference type="InterPro" id="IPR050736">
    <property type="entry name" value="Sensor_HK_Regulatory"/>
</dbReference>
<dbReference type="Gene3D" id="3.30.565.10">
    <property type="entry name" value="Histidine kinase-like ATPase, C-terminal domain"/>
    <property type="match status" value="1"/>
</dbReference>
<dbReference type="SUPFAM" id="SSF48452">
    <property type="entry name" value="TPR-like"/>
    <property type="match status" value="2"/>
</dbReference>
<evidence type="ECO:0000256" key="5">
    <source>
        <dbReference type="ARBA" id="ARBA00022777"/>
    </source>
</evidence>
<dbReference type="PROSITE" id="PS50109">
    <property type="entry name" value="HIS_KIN"/>
    <property type="match status" value="1"/>
</dbReference>
<keyword evidence="4" id="KW-0808">Transferase</keyword>
<keyword evidence="7" id="KW-1133">Transmembrane helix</keyword>
<dbReference type="SUPFAM" id="SSF55874">
    <property type="entry name" value="ATPase domain of HSP90 chaperone/DNA topoisomerase II/histidine kinase"/>
    <property type="match status" value="1"/>
</dbReference>
<dbReference type="CDD" id="cd00082">
    <property type="entry name" value="HisKA"/>
    <property type="match status" value="1"/>
</dbReference>
<keyword evidence="5" id="KW-0418">Kinase</keyword>
<dbReference type="InterPro" id="IPR004358">
    <property type="entry name" value="Sig_transdc_His_kin-like_C"/>
</dbReference>
<dbReference type="Pfam" id="PF00512">
    <property type="entry name" value="HisKA"/>
    <property type="match status" value="1"/>
</dbReference>
<gene>
    <name evidence="9" type="ORF">DWW10_06285</name>
</gene>
<keyword evidence="6" id="KW-0902">Two-component regulatory system</keyword>
<dbReference type="InterPro" id="IPR005467">
    <property type="entry name" value="His_kinase_dom"/>
</dbReference>
<dbReference type="InterPro" id="IPR036097">
    <property type="entry name" value="HisK_dim/P_sf"/>
</dbReference>
<keyword evidence="7" id="KW-0472">Membrane</keyword>
<feature type="domain" description="Histidine kinase" evidence="8">
    <location>
        <begin position="383"/>
        <end position="595"/>
    </location>
</feature>
<comment type="caution">
    <text evidence="9">The sequence shown here is derived from an EMBL/GenBank/DDBJ whole genome shotgun (WGS) entry which is preliminary data.</text>
</comment>
<dbReference type="Proteomes" id="UP000283850">
    <property type="component" value="Unassembled WGS sequence"/>
</dbReference>
<dbReference type="Gene3D" id="1.25.40.10">
    <property type="entry name" value="Tetratricopeptide repeat domain"/>
    <property type="match status" value="2"/>
</dbReference>
<keyword evidence="7" id="KW-0812">Transmembrane</keyword>
<dbReference type="PRINTS" id="PR00344">
    <property type="entry name" value="BCTRLSENSOR"/>
</dbReference>
<dbReference type="SMART" id="SM00387">
    <property type="entry name" value="HATPase_c"/>
    <property type="match status" value="1"/>
</dbReference>
<proteinExistence type="predicted"/>
<evidence type="ECO:0000256" key="1">
    <source>
        <dbReference type="ARBA" id="ARBA00000085"/>
    </source>
</evidence>
<dbReference type="SUPFAM" id="SSF47384">
    <property type="entry name" value="Homodimeric domain of signal transducing histidine kinase"/>
    <property type="match status" value="1"/>
</dbReference>
<reference evidence="9 10" key="1">
    <citation type="submission" date="2018-08" db="EMBL/GenBank/DDBJ databases">
        <title>A genome reference for cultivated species of the human gut microbiota.</title>
        <authorList>
            <person name="Zou Y."/>
            <person name="Xue W."/>
            <person name="Luo G."/>
        </authorList>
    </citation>
    <scope>NUCLEOTIDE SEQUENCE [LARGE SCALE GENOMIC DNA]</scope>
    <source>
        <strain evidence="9 10">AF14-32</strain>
    </source>
</reference>
<evidence type="ECO:0000256" key="6">
    <source>
        <dbReference type="ARBA" id="ARBA00023012"/>
    </source>
</evidence>
<dbReference type="EC" id="2.7.13.3" evidence="2"/>